<evidence type="ECO:0000313" key="2">
    <source>
        <dbReference type="EnsemblPlants" id="TuG1812G0300002335.01.T01"/>
    </source>
</evidence>
<dbReference type="Proteomes" id="UP000015106">
    <property type="component" value="Chromosome 3"/>
</dbReference>
<dbReference type="EnsemblPlants" id="TuG1812G0300002335.01.T01">
    <property type="protein sequence ID" value="TuG1812G0300002335.01.T01"/>
    <property type="gene ID" value="TuG1812G0300002335.01"/>
</dbReference>
<evidence type="ECO:0000313" key="3">
    <source>
        <dbReference type="Proteomes" id="UP000015106"/>
    </source>
</evidence>
<evidence type="ECO:0000256" key="1">
    <source>
        <dbReference type="SAM" id="MobiDB-lite"/>
    </source>
</evidence>
<feature type="compositionally biased region" description="Basic residues" evidence="1">
    <location>
        <begin position="1"/>
        <end position="10"/>
    </location>
</feature>
<feature type="region of interest" description="Disordered" evidence="1">
    <location>
        <begin position="1"/>
        <end position="32"/>
    </location>
</feature>
<sequence>MLLAARKARRPLTMDARGPESRSHGSDQNHRVSIESQASVLLSLAWEARRPVAGAATASDSLPDPAPPAPSPFFLSPSRPVSLSMNEQDAAAATGTNRRTSSQIGRCRPRIRPYSSRRRHVGSLPFALLDC</sequence>
<reference evidence="2" key="3">
    <citation type="submission" date="2022-06" db="UniProtKB">
        <authorList>
            <consortium name="EnsemblPlants"/>
        </authorList>
    </citation>
    <scope>IDENTIFICATION</scope>
</reference>
<feature type="region of interest" description="Disordered" evidence="1">
    <location>
        <begin position="53"/>
        <end position="112"/>
    </location>
</feature>
<organism evidence="2 3">
    <name type="scientific">Triticum urartu</name>
    <name type="common">Red wild einkorn</name>
    <name type="synonym">Crithodium urartu</name>
    <dbReference type="NCBI Taxonomy" id="4572"/>
    <lineage>
        <taxon>Eukaryota</taxon>
        <taxon>Viridiplantae</taxon>
        <taxon>Streptophyta</taxon>
        <taxon>Embryophyta</taxon>
        <taxon>Tracheophyta</taxon>
        <taxon>Spermatophyta</taxon>
        <taxon>Magnoliopsida</taxon>
        <taxon>Liliopsida</taxon>
        <taxon>Poales</taxon>
        <taxon>Poaceae</taxon>
        <taxon>BOP clade</taxon>
        <taxon>Pooideae</taxon>
        <taxon>Triticodae</taxon>
        <taxon>Triticeae</taxon>
        <taxon>Triticinae</taxon>
        <taxon>Triticum</taxon>
    </lineage>
</organism>
<feature type="compositionally biased region" description="Low complexity" evidence="1">
    <location>
        <begin position="72"/>
        <end position="84"/>
    </location>
</feature>
<feature type="compositionally biased region" description="Polar residues" evidence="1">
    <location>
        <begin position="94"/>
        <end position="104"/>
    </location>
</feature>
<reference evidence="3" key="1">
    <citation type="journal article" date="2013" name="Nature">
        <title>Draft genome of the wheat A-genome progenitor Triticum urartu.</title>
        <authorList>
            <person name="Ling H.Q."/>
            <person name="Zhao S."/>
            <person name="Liu D."/>
            <person name="Wang J."/>
            <person name="Sun H."/>
            <person name="Zhang C."/>
            <person name="Fan H."/>
            <person name="Li D."/>
            <person name="Dong L."/>
            <person name="Tao Y."/>
            <person name="Gao C."/>
            <person name="Wu H."/>
            <person name="Li Y."/>
            <person name="Cui Y."/>
            <person name="Guo X."/>
            <person name="Zheng S."/>
            <person name="Wang B."/>
            <person name="Yu K."/>
            <person name="Liang Q."/>
            <person name="Yang W."/>
            <person name="Lou X."/>
            <person name="Chen J."/>
            <person name="Feng M."/>
            <person name="Jian J."/>
            <person name="Zhang X."/>
            <person name="Luo G."/>
            <person name="Jiang Y."/>
            <person name="Liu J."/>
            <person name="Wang Z."/>
            <person name="Sha Y."/>
            <person name="Zhang B."/>
            <person name="Wu H."/>
            <person name="Tang D."/>
            <person name="Shen Q."/>
            <person name="Xue P."/>
            <person name="Zou S."/>
            <person name="Wang X."/>
            <person name="Liu X."/>
            <person name="Wang F."/>
            <person name="Yang Y."/>
            <person name="An X."/>
            <person name="Dong Z."/>
            <person name="Zhang K."/>
            <person name="Zhang X."/>
            <person name="Luo M.C."/>
            <person name="Dvorak J."/>
            <person name="Tong Y."/>
            <person name="Wang J."/>
            <person name="Yang H."/>
            <person name="Li Z."/>
            <person name="Wang D."/>
            <person name="Zhang A."/>
            <person name="Wang J."/>
        </authorList>
    </citation>
    <scope>NUCLEOTIDE SEQUENCE</scope>
    <source>
        <strain evidence="3">cv. G1812</strain>
    </source>
</reference>
<feature type="compositionally biased region" description="Basic and acidic residues" evidence="1">
    <location>
        <begin position="17"/>
        <end position="32"/>
    </location>
</feature>
<accession>A0A8R7PSH5</accession>
<dbReference type="AlphaFoldDB" id="A0A8R7PSH5"/>
<reference evidence="2" key="2">
    <citation type="submission" date="2018-03" db="EMBL/GenBank/DDBJ databases">
        <title>The Triticum urartu genome reveals the dynamic nature of wheat genome evolution.</title>
        <authorList>
            <person name="Ling H."/>
            <person name="Ma B."/>
            <person name="Shi X."/>
            <person name="Liu H."/>
            <person name="Dong L."/>
            <person name="Sun H."/>
            <person name="Cao Y."/>
            <person name="Gao Q."/>
            <person name="Zheng S."/>
            <person name="Li Y."/>
            <person name="Yu Y."/>
            <person name="Du H."/>
            <person name="Qi M."/>
            <person name="Li Y."/>
            <person name="Yu H."/>
            <person name="Cui Y."/>
            <person name="Wang N."/>
            <person name="Chen C."/>
            <person name="Wu H."/>
            <person name="Zhao Y."/>
            <person name="Zhang J."/>
            <person name="Li Y."/>
            <person name="Zhou W."/>
            <person name="Zhang B."/>
            <person name="Hu W."/>
            <person name="Eijk M."/>
            <person name="Tang J."/>
            <person name="Witsenboer H."/>
            <person name="Zhao S."/>
            <person name="Li Z."/>
            <person name="Zhang A."/>
            <person name="Wang D."/>
            <person name="Liang C."/>
        </authorList>
    </citation>
    <scope>NUCLEOTIDE SEQUENCE [LARGE SCALE GENOMIC DNA]</scope>
    <source>
        <strain evidence="2">cv. G1812</strain>
    </source>
</reference>
<dbReference type="Gramene" id="TuG1812G0300002335.01.T01">
    <property type="protein sequence ID" value="TuG1812G0300002335.01.T01"/>
    <property type="gene ID" value="TuG1812G0300002335.01"/>
</dbReference>
<keyword evidence="3" id="KW-1185">Reference proteome</keyword>
<proteinExistence type="predicted"/>
<protein>
    <submittedName>
        <fullName evidence="2">Uncharacterized protein</fullName>
    </submittedName>
</protein>
<name>A0A8R7PSH5_TRIUA</name>